<dbReference type="Proteomes" id="UP000014148">
    <property type="component" value="Unassembled WGS sequence"/>
</dbReference>
<organism evidence="7 9">
    <name type="scientific">Enterococcus malodoratus ATCC 43197</name>
    <dbReference type="NCBI Taxonomy" id="1158601"/>
    <lineage>
        <taxon>Bacteria</taxon>
        <taxon>Bacillati</taxon>
        <taxon>Bacillota</taxon>
        <taxon>Bacilli</taxon>
        <taxon>Lactobacillales</taxon>
        <taxon>Enterococcaceae</taxon>
        <taxon>Enterococcus</taxon>
    </lineage>
</organism>
<dbReference type="Proteomes" id="UP000013783">
    <property type="component" value="Unassembled WGS sequence"/>
</dbReference>
<dbReference type="GO" id="GO:0003755">
    <property type="term" value="F:peptidyl-prolyl cis-trans isomerase activity"/>
    <property type="evidence" value="ECO:0007669"/>
    <property type="project" value="UniProtKB-KW"/>
</dbReference>
<accession>R2QU98</accession>
<evidence type="ECO:0000256" key="2">
    <source>
        <dbReference type="ARBA" id="ARBA00002388"/>
    </source>
</evidence>
<dbReference type="PRINTS" id="PR00153">
    <property type="entry name" value="CSAPPISMRASE"/>
</dbReference>
<gene>
    <name evidence="8" type="ORF">I585_02493</name>
    <name evidence="7" type="ORF">UAI_03311</name>
</gene>
<dbReference type="PROSITE" id="PS50072">
    <property type="entry name" value="CSA_PPIASE_2"/>
    <property type="match status" value="1"/>
</dbReference>
<evidence type="ECO:0000313" key="8">
    <source>
        <dbReference type="EMBL" id="EOT66972.1"/>
    </source>
</evidence>
<dbReference type="InterPro" id="IPR002130">
    <property type="entry name" value="Cyclophilin-type_PPIase_dom"/>
</dbReference>
<comment type="catalytic activity">
    <reaction evidence="1">
        <text>[protein]-peptidylproline (omega=180) = [protein]-peptidylproline (omega=0)</text>
        <dbReference type="Rhea" id="RHEA:16237"/>
        <dbReference type="Rhea" id="RHEA-COMP:10747"/>
        <dbReference type="Rhea" id="RHEA-COMP:10748"/>
        <dbReference type="ChEBI" id="CHEBI:83833"/>
        <dbReference type="ChEBI" id="CHEBI:83834"/>
        <dbReference type="EC" id="5.2.1.8"/>
    </reaction>
</comment>
<dbReference type="PANTHER" id="PTHR45625:SF4">
    <property type="entry name" value="PEPTIDYLPROLYL ISOMERASE DOMAIN AND WD REPEAT-CONTAINING PROTEIN 1"/>
    <property type="match status" value="1"/>
</dbReference>
<dbReference type="InterPro" id="IPR044666">
    <property type="entry name" value="Cyclophilin_A-like"/>
</dbReference>
<evidence type="ECO:0000313" key="9">
    <source>
        <dbReference type="Proteomes" id="UP000013783"/>
    </source>
</evidence>
<dbReference type="Gene3D" id="2.40.100.10">
    <property type="entry name" value="Cyclophilin-like"/>
    <property type="match status" value="1"/>
</dbReference>
<dbReference type="PATRIC" id="fig|1158601.3.peg.3285"/>
<dbReference type="STRING" id="71451.RV07_GL000953"/>
<evidence type="ECO:0000313" key="10">
    <source>
        <dbReference type="Proteomes" id="UP000014148"/>
    </source>
</evidence>
<protein>
    <recommendedName>
        <fullName evidence="3">peptidylprolyl isomerase</fullName>
        <ecNumber evidence="3">5.2.1.8</ecNumber>
    </recommendedName>
</protein>
<sequence length="347" mass="39033">MKKSKVVLAAGVLGVTALVAKKKLIDETVTKQLIPRHWDEKELNDRLIAFTEALALGEEEAIKSFLLGKTAKQFNSLKGQSLTFLEAHFVSLYKVKGDSYNDLRGLVSYRVATPKKEYTYLIKVARLGNEQKLDWYIQKIVEQDHGIKYPNQYLLQLTPIRSNEELCLIETDAGMITLRVFQQDAPKAVKNWRGLAKQGFYDGTPFARVIKDFVIQGGALDGSGEEGQSIYDGFFEDEVDEGLYHFDGAVCLGNHGPNTNGNQFYIVQRSYVDKEQLYRMNLPLKVRSHYEAVGGIPELDGRYTVFGQVVEGMPVVRAIAAQATDEQDVPLNPIMIQKITFKKANQT</sequence>
<dbReference type="AlphaFoldDB" id="R2QU98"/>
<name>R2QU98_9ENTE</name>
<comment type="function">
    <text evidence="2">PPIases accelerate the folding of proteins. It catalyzes the cis-trans isomerization of proline imidic peptide bonds in oligopeptides.</text>
</comment>
<dbReference type="EMBL" id="ASWA01000003">
    <property type="protein sequence ID" value="EOT66972.1"/>
    <property type="molecule type" value="Genomic_DNA"/>
</dbReference>
<dbReference type="Pfam" id="PF00160">
    <property type="entry name" value="Pro_isomerase"/>
    <property type="match status" value="1"/>
</dbReference>
<keyword evidence="4" id="KW-0697">Rotamase</keyword>
<reference evidence="7 9" key="1">
    <citation type="submission" date="2013-02" db="EMBL/GenBank/DDBJ databases">
        <title>The Genome Sequence of Enterococcus malodoratus ATCC_43197.</title>
        <authorList>
            <consortium name="The Broad Institute Genome Sequencing Platform"/>
            <consortium name="The Broad Institute Genome Sequencing Center for Infectious Disease"/>
            <person name="Earl A.M."/>
            <person name="Gilmore M.S."/>
            <person name="Lebreton F."/>
            <person name="Walker B."/>
            <person name="Young S.K."/>
            <person name="Zeng Q."/>
            <person name="Gargeya S."/>
            <person name="Fitzgerald M."/>
            <person name="Haas B."/>
            <person name="Abouelleil A."/>
            <person name="Alvarado L."/>
            <person name="Arachchi H.M."/>
            <person name="Berlin A.M."/>
            <person name="Chapman S.B."/>
            <person name="Dewar J."/>
            <person name="Goldberg J."/>
            <person name="Griggs A."/>
            <person name="Gujja S."/>
            <person name="Hansen M."/>
            <person name="Howarth C."/>
            <person name="Imamovic A."/>
            <person name="Larimer J."/>
            <person name="McCowan C."/>
            <person name="Murphy C."/>
            <person name="Neiman D."/>
            <person name="Pearson M."/>
            <person name="Priest M."/>
            <person name="Roberts A."/>
            <person name="Saif S."/>
            <person name="Shea T."/>
            <person name="Sisk P."/>
            <person name="Sykes S."/>
            <person name="Wortman J."/>
            <person name="Nusbaum C."/>
            <person name="Birren B."/>
        </authorList>
    </citation>
    <scope>NUCLEOTIDE SEQUENCE [LARGE SCALE GENOMIC DNA]</scope>
    <source>
        <strain evidence="7 9">ATCC 43197</strain>
    </source>
</reference>
<keyword evidence="5" id="KW-0413">Isomerase</keyword>
<dbReference type="SUPFAM" id="SSF50891">
    <property type="entry name" value="Cyclophilin-like"/>
    <property type="match status" value="1"/>
</dbReference>
<feature type="domain" description="PPIase cyclophilin-type" evidence="6">
    <location>
        <begin position="163"/>
        <end position="341"/>
    </location>
</feature>
<dbReference type="eggNOG" id="COG0652">
    <property type="taxonomic scope" value="Bacteria"/>
</dbReference>
<dbReference type="InterPro" id="IPR029000">
    <property type="entry name" value="Cyclophilin-like_dom_sf"/>
</dbReference>
<dbReference type="EMBL" id="AJAK01000021">
    <property type="protein sequence ID" value="EOH75070.1"/>
    <property type="molecule type" value="Genomic_DNA"/>
</dbReference>
<evidence type="ECO:0000259" key="6">
    <source>
        <dbReference type="PROSITE" id="PS50072"/>
    </source>
</evidence>
<dbReference type="EC" id="5.2.1.8" evidence="3"/>
<keyword evidence="10" id="KW-1185">Reference proteome</keyword>
<dbReference type="RefSeq" id="WP_010742109.1">
    <property type="nucleotide sequence ID" value="NZ_KB946251.1"/>
</dbReference>
<evidence type="ECO:0000256" key="5">
    <source>
        <dbReference type="ARBA" id="ARBA00023235"/>
    </source>
</evidence>
<evidence type="ECO:0000256" key="4">
    <source>
        <dbReference type="ARBA" id="ARBA00023110"/>
    </source>
</evidence>
<evidence type="ECO:0000256" key="3">
    <source>
        <dbReference type="ARBA" id="ARBA00013194"/>
    </source>
</evidence>
<proteinExistence type="predicted"/>
<comment type="caution">
    <text evidence="7">The sequence shown here is derived from an EMBL/GenBank/DDBJ whole genome shotgun (WGS) entry which is preliminary data.</text>
</comment>
<dbReference type="CDD" id="cd00317">
    <property type="entry name" value="cyclophilin"/>
    <property type="match status" value="1"/>
</dbReference>
<dbReference type="OrthoDB" id="9807797at2"/>
<dbReference type="PANTHER" id="PTHR45625">
    <property type="entry name" value="PEPTIDYL-PROLYL CIS-TRANS ISOMERASE-RELATED"/>
    <property type="match status" value="1"/>
</dbReference>
<evidence type="ECO:0000313" key="7">
    <source>
        <dbReference type="EMBL" id="EOH75070.1"/>
    </source>
</evidence>
<reference evidence="8 10" key="2">
    <citation type="submission" date="2013-03" db="EMBL/GenBank/DDBJ databases">
        <title>The Genome Sequence of Enterococcus malodoratus ATCC_43197 (PacBio/Illumina hybrid assembly).</title>
        <authorList>
            <consortium name="The Broad Institute Genomics Platform"/>
            <consortium name="The Broad Institute Genome Sequencing Center for Infectious Disease"/>
            <person name="Earl A."/>
            <person name="Russ C."/>
            <person name="Gilmore M."/>
            <person name="Surin D."/>
            <person name="Walker B."/>
            <person name="Young S."/>
            <person name="Zeng Q."/>
            <person name="Gargeya S."/>
            <person name="Fitzgerald M."/>
            <person name="Haas B."/>
            <person name="Abouelleil A."/>
            <person name="Allen A.W."/>
            <person name="Alvarado L."/>
            <person name="Arachchi H.M."/>
            <person name="Berlin A.M."/>
            <person name="Chapman S.B."/>
            <person name="Gainer-Dewar J."/>
            <person name="Goldberg J."/>
            <person name="Griggs A."/>
            <person name="Gujja S."/>
            <person name="Hansen M."/>
            <person name="Howarth C."/>
            <person name="Imamovic A."/>
            <person name="Ireland A."/>
            <person name="Larimer J."/>
            <person name="McCowan C."/>
            <person name="Murphy C."/>
            <person name="Pearson M."/>
            <person name="Poon T.W."/>
            <person name="Priest M."/>
            <person name="Roberts A."/>
            <person name="Saif S."/>
            <person name="Shea T."/>
            <person name="Sisk P."/>
            <person name="Sykes S."/>
            <person name="Wortman J."/>
            <person name="Nusbaum C."/>
            <person name="Birren B."/>
        </authorList>
    </citation>
    <scope>NUCLEOTIDE SEQUENCE [LARGE SCALE GENOMIC DNA]</scope>
    <source>
        <strain evidence="8 10">ATCC 43197</strain>
    </source>
</reference>
<evidence type="ECO:0000256" key="1">
    <source>
        <dbReference type="ARBA" id="ARBA00000971"/>
    </source>
</evidence>